<dbReference type="InterPro" id="IPR053331">
    <property type="entry name" value="EGF-like_comC"/>
</dbReference>
<gene>
    <name evidence="3" type="ORF">DFA_09710</name>
</gene>
<dbReference type="InterPro" id="IPR032675">
    <property type="entry name" value="LRR_dom_sf"/>
</dbReference>
<dbReference type="AlphaFoldDB" id="F4Q8D8"/>
<feature type="domain" description="ComC supersandwich" evidence="2">
    <location>
        <begin position="836"/>
        <end position="1073"/>
    </location>
</feature>
<organism evidence="3 4">
    <name type="scientific">Cavenderia fasciculata</name>
    <name type="common">Slime mold</name>
    <name type="synonym">Dictyostelium fasciculatum</name>
    <dbReference type="NCBI Taxonomy" id="261658"/>
    <lineage>
        <taxon>Eukaryota</taxon>
        <taxon>Amoebozoa</taxon>
        <taxon>Evosea</taxon>
        <taxon>Eumycetozoa</taxon>
        <taxon>Dictyostelia</taxon>
        <taxon>Acytosteliales</taxon>
        <taxon>Cavenderiaceae</taxon>
        <taxon>Cavenderia</taxon>
    </lineage>
</organism>
<dbReference type="EMBL" id="GL883025">
    <property type="protein sequence ID" value="EGG16038.1"/>
    <property type="molecule type" value="Genomic_DNA"/>
</dbReference>
<keyword evidence="1" id="KW-1133">Transmembrane helix</keyword>
<reference evidence="4" key="1">
    <citation type="journal article" date="2011" name="Genome Res.">
        <title>Phylogeny-wide analysis of social amoeba genomes highlights ancient origins for complex intercellular communication.</title>
        <authorList>
            <person name="Heidel A.J."/>
            <person name="Lawal H.M."/>
            <person name="Felder M."/>
            <person name="Schilde C."/>
            <person name="Helps N.R."/>
            <person name="Tunggal B."/>
            <person name="Rivero F."/>
            <person name="John U."/>
            <person name="Schleicher M."/>
            <person name="Eichinger L."/>
            <person name="Platzer M."/>
            <person name="Noegel A.A."/>
            <person name="Schaap P."/>
            <person name="Gloeckner G."/>
        </authorList>
    </citation>
    <scope>NUCLEOTIDE SEQUENCE [LARGE SCALE GENOMIC DNA]</scope>
    <source>
        <strain evidence="4">SH3</strain>
    </source>
</reference>
<dbReference type="InterPro" id="IPR054484">
    <property type="entry name" value="ComC_SSD"/>
</dbReference>
<evidence type="ECO:0000259" key="2">
    <source>
        <dbReference type="Pfam" id="PF22933"/>
    </source>
</evidence>
<accession>F4Q8D8</accession>
<dbReference type="Pfam" id="PF22933">
    <property type="entry name" value="ComC_SSD"/>
    <property type="match status" value="1"/>
</dbReference>
<evidence type="ECO:0000256" key="1">
    <source>
        <dbReference type="SAM" id="Phobius"/>
    </source>
</evidence>
<keyword evidence="1" id="KW-0472">Membrane</keyword>
<dbReference type="Gene3D" id="3.80.10.10">
    <property type="entry name" value="Ribonuclease Inhibitor"/>
    <property type="match status" value="1"/>
</dbReference>
<dbReference type="KEGG" id="dfa:DFA_09710"/>
<dbReference type="SUPFAM" id="SSF52047">
    <property type="entry name" value="RNI-like"/>
    <property type="match status" value="1"/>
</dbReference>
<protein>
    <recommendedName>
        <fullName evidence="2">ComC supersandwich domain-containing protein</fullName>
    </recommendedName>
</protein>
<evidence type="ECO:0000313" key="3">
    <source>
        <dbReference type="EMBL" id="EGG16038.1"/>
    </source>
</evidence>
<dbReference type="RefSeq" id="XP_004352363.1">
    <property type="nucleotide sequence ID" value="XM_004352311.1"/>
</dbReference>
<dbReference type="GeneID" id="14867996"/>
<dbReference type="PANTHER" id="PTHR24032">
    <property type="entry name" value="EGF-LIKE DOMAIN-CONTAINING PROTEIN-RELATED-RELATED"/>
    <property type="match status" value="1"/>
</dbReference>
<sequence length="1138" mass="126081">MMMIAIIVNSASWILNQYGVSSIPRDTSMCSYTGITCSTNGLTKIELSIDGYTSTGQIPLSTLTFTFPYLTSLMINRSSIDIPVADPTLNLFDKLVNLPVLNIIKIYNDSTLSNIPATFPTGLNVLGTLELKDNVNLVSFAGGEFPSHANLFTINIRGSPLQNFDISSTSTNLPRLNAMHLSFAVNNPKQLNFQQSSFPKLSTLGLYNDIGSPSITVIHNISIISVITLMGNNFHLNVVNTSKVGALKMEGRLSTFAPSIDQFPLMRILDITTSNLVTYPFTQFPIEILSINFHDNGFTSLPNLSTPKGLVALGLTNNDLQGQINFSLFQNTQLMALRISNNPQVSGTVPESFCSNYLIANNTGLSQIPDCFWCYDQDPLILSISPLQRPQNFICNVDYGSNYLYSNNGIVELRGRNLGWGYSDTEGTYRVSPVTPNIDMLIDFIPALQIGPPRNVSVRFHSFIGLSYPFTVVEAGINIGTGYAMSQAPNYTIVNLYPQFYNSYIGHNITLTFLSTGIKTSCLITSNTTNTIVCHTNQPVPFGLYNITLSNQYLNGSLSNCEFTQFYPIVMTVTTLDQIIKSGSKFSLSGYYSTSTPTVLFNTVNGNSSCLVTSFSGSDIQCTLQENIKGSQPSIIVLIDSYSWVYIPQNITTPYDQCVLETFNCHYYNNNGQCSYDGVCICSKPTFYNNCSIVYPIVSSTLINRDDQKLLTFYGDFGPFNQSNAIVLLNDTINCQITYTSQPMINCTLSSQPNPGLTSAKIQVDSLWVTIRDALLFKPMNNNNNSDSSSGGGPSSQDKCKQDTNDCYGHGYCDENGKCQCDLYYNQDDNCRTKFSNSTITPNMTSPTISFDIDGMKFSFEMYSIQEVGFDNQDLPIKELFVSDYNWSVNIEYSDSLNTTTIVTYQLNITNGTTNSTSPFYQLNVSSIVSFSKQPRDITFGDQVIHINPYAIKLEVGIDGWSYSSNLATLKVLFKTSISQDQTFVFDCEEKPLDSLQYDDFSSTIQYLRVVKDNIQFNGRFLDYVLSDGRPAYSKTELVSLFNTTTSSGEESIATIRVNLPQCKSCILDPDFSPLLIEKGNQDCNDKSNTWRIIVGVVVGGVALIAIATTTTILLKKKYAYIQQQKLIHIKLNSLVNK</sequence>
<keyword evidence="1" id="KW-0812">Transmembrane</keyword>
<keyword evidence="4" id="KW-1185">Reference proteome</keyword>
<proteinExistence type="predicted"/>
<feature type="transmembrane region" description="Helical" evidence="1">
    <location>
        <begin position="1091"/>
        <end position="1115"/>
    </location>
</feature>
<evidence type="ECO:0000313" key="4">
    <source>
        <dbReference type="Proteomes" id="UP000007797"/>
    </source>
</evidence>
<dbReference type="Proteomes" id="UP000007797">
    <property type="component" value="Unassembled WGS sequence"/>
</dbReference>
<dbReference type="PANTHER" id="PTHR24032:SF16">
    <property type="entry name" value="EGF-LIKE DOMAIN-CONTAINING PROTEIN"/>
    <property type="match status" value="1"/>
</dbReference>
<name>F4Q8D8_CACFS</name>
<dbReference type="OrthoDB" id="676979at2759"/>